<dbReference type="NCBIfam" id="TIGR04183">
    <property type="entry name" value="Por_Secre_tail"/>
    <property type="match status" value="1"/>
</dbReference>
<evidence type="ECO:0000259" key="1">
    <source>
        <dbReference type="Pfam" id="PF13860"/>
    </source>
</evidence>
<dbReference type="STRING" id="1703779.AMJ83_06140"/>
<evidence type="ECO:0000313" key="2">
    <source>
        <dbReference type="EMBL" id="KPK63602.1"/>
    </source>
</evidence>
<reference evidence="2 3" key="1">
    <citation type="journal article" date="2015" name="Microbiome">
        <title>Genomic resolution of linkages in carbon, nitrogen, and sulfur cycling among widespread estuary sediment bacteria.</title>
        <authorList>
            <person name="Baker B.J."/>
            <person name="Lazar C.S."/>
            <person name="Teske A.P."/>
            <person name="Dick G.J."/>
        </authorList>
    </citation>
    <scope>NUCLEOTIDE SEQUENCE [LARGE SCALE GENOMIC DNA]</scope>
    <source>
        <strain evidence="2">SM23_42</strain>
    </source>
</reference>
<evidence type="ECO:0000313" key="3">
    <source>
        <dbReference type="Proteomes" id="UP000051373"/>
    </source>
</evidence>
<accession>A0A0S8FU32</accession>
<dbReference type="Pfam" id="PF13860">
    <property type="entry name" value="FlgD_ig"/>
    <property type="match status" value="1"/>
</dbReference>
<dbReference type="EMBL" id="LJUJ01000010">
    <property type="protein sequence ID" value="KPK63602.1"/>
    <property type="molecule type" value="Genomic_DNA"/>
</dbReference>
<dbReference type="AlphaFoldDB" id="A0A0S8FU32"/>
<name>A0A0S8FU32_UNCW3</name>
<protein>
    <recommendedName>
        <fullName evidence="1">FlgD/Vpr Ig-like domain-containing protein</fullName>
    </recommendedName>
</protein>
<proteinExistence type="predicted"/>
<gene>
    <name evidence="2" type="ORF">AMJ83_06140</name>
</gene>
<dbReference type="InterPro" id="IPR025965">
    <property type="entry name" value="FlgD/Vpr_Ig-like"/>
</dbReference>
<dbReference type="Gene3D" id="2.60.40.4070">
    <property type="match status" value="1"/>
</dbReference>
<dbReference type="InterPro" id="IPR026444">
    <property type="entry name" value="Secre_tail"/>
</dbReference>
<sequence length="196" mass="21770">MTNDAGDSHYPSAAASGSNLHITWQDNRDGNEEIYYKVSNDYGMSWDPDVRLTDDQSVSQNASIAVSGEKVHVVWTDDRDGNWEVYYKRNPTGNPGIAESHYSHQTAFSLVASPNPFSELTTLSFGMGHNAARVTLKIYDATGRAVRQWDYPTIGLSDHVSWDGTDQDNHKLGSGVYFMKCTNGDCIATEKLLLIR</sequence>
<comment type="caution">
    <text evidence="2">The sequence shown here is derived from an EMBL/GenBank/DDBJ whole genome shotgun (WGS) entry which is preliminary data.</text>
</comment>
<dbReference type="Proteomes" id="UP000051373">
    <property type="component" value="Unassembled WGS sequence"/>
</dbReference>
<organism evidence="2 3">
    <name type="scientific">candidate division WOR_3 bacterium SM23_42</name>
    <dbReference type="NCBI Taxonomy" id="1703779"/>
    <lineage>
        <taxon>Bacteria</taxon>
        <taxon>Bacteria division WOR-3</taxon>
    </lineage>
</organism>
<feature type="domain" description="FlgD/Vpr Ig-like" evidence="1">
    <location>
        <begin position="123"/>
        <end position="180"/>
    </location>
</feature>